<protein>
    <submittedName>
        <fullName evidence="1">Uncharacterized protein</fullName>
    </submittedName>
</protein>
<name>A0A8S5SQA6_9CAUD</name>
<proteinExistence type="predicted"/>
<dbReference type="EMBL" id="BK032647">
    <property type="protein sequence ID" value="DAF53112.1"/>
    <property type="molecule type" value="Genomic_DNA"/>
</dbReference>
<organism evidence="1">
    <name type="scientific">Siphoviridae sp. ctLdn10</name>
    <dbReference type="NCBI Taxonomy" id="2827847"/>
    <lineage>
        <taxon>Viruses</taxon>
        <taxon>Duplodnaviria</taxon>
        <taxon>Heunggongvirae</taxon>
        <taxon>Uroviricota</taxon>
        <taxon>Caudoviricetes</taxon>
    </lineage>
</organism>
<sequence length="98" mass="10904">MNISKQIITGNTLEAIKAELLHVINNEQKEVAFDKIEDIEGYFEGTPVTELGCSVEEKLTFTGEQVGNWIPTITATIIAYYKDAGSDEYAYLVNVVED</sequence>
<evidence type="ECO:0000313" key="1">
    <source>
        <dbReference type="EMBL" id="DAF53112.1"/>
    </source>
</evidence>
<accession>A0A8S5SQA6</accession>
<reference evidence="1" key="1">
    <citation type="journal article" date="2021" name="Proc. Natl. Acad. Sci. U.S.A.">
        <title>A Catalog of Tens of Thousands of Viruses from Human Metagenomes Reveals Hidden Associations with Chronic Diseases.</title>
        <authorList>
            <person name="Tisza M.J."/>
            <person name="Buck C.B."/>
        </authorList>
    </citation>
    <scope>NUCLEOTIDE SEQUENCE</scope>
    <source>
        <strain evidence="1">CtLdn10</strain>
    </source>
</reference>